<evidence type="ECO:0000256" key="1">
    <source>
        <dbReference type="SAM" id="Phobius"/>
    </source>
</evidence>
<dbReference type="AlphaFoldDB" id="A0A0E9RXB5"/>
<dbReference type="EMBL" id="GBXM01074796">
    <property type="protein sequence ID" value="JAH33781.1"/>
    <property type="molecule type" value="Transcribed_RNA"/>
</dbReference>
<protein>
    <submittedName>
        <fullName evidence="2">Uncharacterized protein</fullName>
    </submittedName>
</protein>
<reference evidence="2" key="2">
    <citation type="journal article" date="2015" name="Fish Shellfish Immunol.">
        <title>Early steps in the European eel (Anguilla anguilla)-Vibrio vulnificus interaction in the gills: Role of the RtxA13 toxin.</title>
        <authorList>
            <person name="Callol A."/>
            <person name="Pajuelo D."/>
            <person name="Ebbesson L."/>
            <person name="Teles M."/>
            <person name="MacKenzie S."/>
            <person name="Amaro C."/>
        </authorList>
    </citation>
    <scope>NUCLEOTIDE SEQUENCE</scope>
</reference>
<keyword evidence="1" id="KW-1133">Transmembrane helix</keyword>
<keyword evidence="1" id="KW-0812">Transmembrane</keyword>
<keyword evidence="1" id="KW-0472">Membrane</keyword>
<sequence length="34" mass="4134">MLYVKYIRHTDTNNAIYIFAIIAIKINVYYRIII</sequence>
<reference evidence="2" key="1">
    <citation type="submission" date="2014-11" db="EMBL/GenBank/DDBJ databases">
        <authorList>
            <person name="Amaro Gonzalez C."/>
        </authorList>
    </citation>
    <scope>NUCLEOTIDE SEQUENCE</scope>
</reference>
<accession>A0A0E9RXB5</accession>
<organism evidence="2">
    <name type="scientific">Anguilla anguilla</name>
    <name type="common">European freshwater eel</name>
    <name type="synonym">Muraena anguilla</name>
    <dbReference type="NCBI Taxonomy" id="7936"/>
    <lineage>
        <taxon>Eukaryota</taxon>
        <taxon>Metazoa</taxon>
        <taxon>Chordata</taxon>
        <taxon>Craniata</taxon>
        <taxon>Vertebrata</taxon>
        <taxon>Euteleostomi</taxon>
        <taxon>Actinopterygii</taxon>
        <taxon>Neopterygii</taxon>
        <taxon>Teleostei</taxon>
        <taxon>Anguilliformes</taxon>
        <taxon>Anguillidae</taxon>
        <taxon>Anguilla</taxon>
    </lineage>
</organism>
<name>A0A0E9RXB5_ANGAN</name>
<evidence type="ECO:0000313" key="2">
    <source>
        <dbReference type="EMBL" id="JAH33781.1"/>
    </source>
</evidence>
<proteinExistence type="predicted"/>
<feature type="transmembrane region" description="Helical" evidence="1">
    <location>
        <begin position="15"/>
        <end position="33"/>
    </location>
</feature>